<evidence type="ECO:0000313" key="3">
    <source>
        <dbReference type="EMBL" id="CAD8892831.1"/>
    </source>
</evidence>
<comment type="similarity">
    <text evidence="1">Belongs to the AB hydrolase superfamily. AB hydrolase 4 family.</text>
</comment>
<keyword evidence="2" id="KW-0472">Membrane</keyword>
<feature type="transmembrane region" description="Helical" evidence="2">
    <location>
        <begin position="66"/>
        <end position="88"/>
    </location>
</feature>
<proteinExistence type="inferred from homology"/>
<dbReference type="InterPro" id="IPR029058">
    <property type="entry name" value="AB_hydrolase_fold"/>
</dbReference>
<evidence type="ECO:0000256" key="2">
    <source>
        <dbReference type="SAM" id="Phobius"/>
    </source>
</evidence>
<feature type="transmembrane region" description="Helical" evidence="2">
    <location>
        <begin position="172"/>
        <end position="190"/>
    </location>
</feature>
<dbReference type="InterPro" id="IPR050960">
    <property type="entry name" value="AB_hydrolase_4_sf"/>
</dbReference>
<evidence type="ECO:0000256" key="1">
    <source>
        <dbReference type="ARBA" id="ARBA00010884"/>
    </source>
</evidence>
<organism evidence="3">
    <name type="scientific">Corethron hystrix</name>
    <dbReference type="NCBI Taxonomy" id="216773"/>
    <lineage>
        <taxon>Eukaryota</taxon>
        <taxon>Sar</taxon>
        <taxon>Stramenopiles</taxon>
        <taxon>Ochrophyta</taxon>
        <taxon>Bacillariophyta</taxon>
        <taxon>Coscinodiscophyceae</taxon>
        <taxon>Corethrophycidae</taxon>
        <taxon>Corethrales</taxon>
        <taxon>Corethraceae</taxon>
        <taxon>Corethron</taxon>
    </lineage>
</organism>
<accession>A0A7S1FVV5</accession>
<gene>
    <name evidence="3" type="ORF">CHYS00102_LOCUS20040</name>
</gene>
<dbReference type="GO" id="GO:0047372">
    <property type="term" value="F:monoacylglycerol lipase activity"/>
    <property type="evidence" value="ECO:0007669"/>
    <property type="project" value="TreeGrafter"/>
</dbReference>
<reference evidence="3" key="1">
    <citation type="submission" date="2021-01" db="EMBL/GenBank/DDBJ databases">
        <authorList>
            <person name="Corre E."/>
            <person name="Pelletier E."/>
            <person name="Niang G."/>
            <person name="Scheremetjew M."/>
            <person name="Finn R."/>
            <person name="Kale V."/>
            <person name="Holt S."/>
            <person name="Cochrane G."/>
            <person name="Meng A."/>
            <person name="Brown T."/>
            <person name="Cohen L."/>
        </authorList>
    </citation>
    <scope>NUCLEOTIDE SEQUENCE</scope>
    <source>
        <strain evidence="3">308</strain>
    </source>
</reference>
<dbReference type="PANTHER" id="PTHR10794">
    <property type="entry name" value="ABHYDROLASE DOMAIN-CONTAINING PROTEIN"/>
    <property type="match status" value="1"/>
</dbReference>
<sequence length="609" mass="67977">MNSNLPPLSFLSSHARLFISPPGYYSTSHDDLFLDEERYIPSQTSFSLTITVLCRLLPIFYSSIHLFLRLICVPVGALCILSLLFNNFEVLFHSEKNVKQNARDTTRIAVAGIISGAILFADTMYVYEWTEAPGLFIMISVTFLSTLLSGKDQGVSQPRGCLARSHLVHSKVIIWMVFTISMGFGIHPHLPTRFYDHDLPGYSGGLYFRGENERVASLVSRWMGKNVTSGIQLDYDKHSSRVRTPYVLNGDLRTILSYLWNDPADVKYERRWIASTSQDDPTPESIALDFAFPPSGHNPSQPVYLVLHGLSGGSNEGFVRDFVLHATSRNSTTAVLVARGLMDTKVEGPALFHGARVDDIDAAVQVLRTMVGPNGVIAGVGFSMGGIMLSNYVARSGEGCALNFAVNISGGLDMRQQVKFVRSKWLWQTFMAEGLRDFVLKRAWLKIENRVGKEAVSTLLRASNVMDIIEHGFYRYNSHKYENSNQFLAEMSAMGDYKSGKPSAQGRIARVNIPLLVIFALDDPVSSHRTLGAHPEEVVETGEGNVIMAITKRGGHVGWPTGIRPWTDGWKYMNEMALNFVESGVQEDLRFHLKGKHVMWEFLPISSFF</sequence>
<keyword evidence="2" id="KW-0812">Transmembrane</keyword>
<evidence type="ECO:0008006" key="4">
    <source>
        <dbReference type="Google" id="ProtNLM"/>
    </source>
</evidence>
<dbReference type="AlphaFoldDB" id="A0A7S1FVV5"/>
<dbReference type="EMBL" id="HBFR01027707">
    <property type="protein sequence ID" value="CAD8892831.1"/>
    <property type="molecule type" value="Transcribed_RNA"/>
</dbReference>
<feature type="transmembrane region" description="Helical" evidence="2">
    <location>
        <begin position="133"/>
        <end position="151"/>
    </location>
</feature>
<dbReference type="GO" id="GO:0034338">
    <property type="term" value="F:short-chain carboxylesterase activity"/>
    <property type="evidence" value="ECO:0007669"/>
    <property type="project" value="TreeGrafter"/>
</dbReference>
<dbReference type="PANTHER" id="PTHR10794:SF63">
    <property type="entry name" value="ALPHA_BETA HYDROLASE 1, ISOFORM A"/>
    <property type="match status" value="1"/>
</dbReference>
<dbReference type="Gene3D" id="3.40.50.1820">
    <property type="entry name" value="alpha/beta hydrolase"/>
    <property type="match status" value="1"/>
</dbReference>
<keyword evidence="2" id="KW-1133">Transmembrane helix</keyword>
<protein>
    <recommendedName>
        <fullName evidence="4">AB hydrolase-1 domain-containing protein</fullName>
    </recommendedName>
</protein>
<name>A0A7S1FVV5_9STRA</name>
<feature type="transmembrane region" description="Helical" evidence="2">
    <location>
        <begin position="108"/>
        <end position="127"/>
    </location>
</feature>
<dbReference type="SUPFAM" id="SSF53474">
    <property type="entry name" value="alpha/beta-Hydrolases"/>
    <property type="match status" value="1"/>
</dbReference>